<organism evidence="1 2">
    <name type="scientific">Neofusicoccum parvum</name>
    <dbReference type="NCBI Taxonomy" id="310453"/>
    <lineage>
        <taxon>Eukaryota</taxon>
        <taxon>Fungi</taxon>
        <taxon>Dikarya</taxon>
        <taxon>Ascomycota</taxon>
        <taxon>Pezizomycotina</taxon>
        <taxon>Dothideomycetes</taxon>
        <taxon>Dothideomycetes incertae sedis</taxon>
        <taxon>Botryosphaeriales</taxon>
        <taxon>Botryosphaeriaceae</taxon>
        <taxon>Neofusicoccum</taxon>
    </lineage>
</organism>
<sequence length="543" mass="59357">MAQDNSDNPPPRGLSSFANLLGSNAGTISSAPVMYSQQPGPDDSQQDAVPAKKQQINSGSAVLTRAAALRFQPTKRPQIQSQKKTKPGFPKPSQPLQSSSSPDPQAQSNKASEAPSIVALAANPPSKASLADFLNDDGDDGFYAATQPRERGGRKRKKKKKQQYEQQEQNWDDIYDPTRPNDFNQYKGSEEQMREIAEWKDLLYRHKTKRELSKEDLESDEEDYQRSRMKPQFAPPKSYNFAPPSDLNTPTPPAPSAFADIPDDPTGDDAYARRMRLSGLGAPPPPPQEPADTPPLPPNATPPAPPGAPPAGTISRAPVRYDVPAPTANQPAEAEEAVPEEAANPDSDTASRSKTPGQKGFAQRIMEKYGWEKGKGLGANETGIITPLQMKAEKRKHLPDAQGGGWASRGRMGKITGGKKANITEDEGKHGKMSSVVVMVNMLVGMDLDQELSEGNLMQEIGEELDKAGGRVDRIYIDRYTMANDFPVFAKFTNQLSALRAVNAMDGRVFNGNTIRARYFDEDKFEKGDYKVDFPEDQGEKSG</sequence>
<proteinExistence type="predicted"/>
<evidence type="ECO:0000313" key="2">
    <source>
        <dbReference type="Proteomes" id="UP001165186"/>
    </source>
</evidence>
<evidence type="ECO:0000313" key="1">
    <source>
        <dbReference type="EMBL" id="GME28108.1"/>
    </source>
</evidence>
<accession>A0ACB5S5S7</accession>
<name>A0ACB5S5S7_9PEZI</name>
<keyword evidence="2" id="KW-1185">Reference proteome</keyword>
<protein>
    <submittedName>
        <fullName evidence="1">G-patch dna repair protein</fullName>
    </submittedName>
</protein>
<gene>
    <name evidence="1" type="primary">g7530</name>
    <name evidence="1" type="ORF">NpPPO83_00007530</name>
</gene>
<dbReference type="Proteomes" id="UP001165186">
    <property type="component" value="Unassembled WGS sequence"/>
</dbReference>
<dbReference type="EMBL" id="BSXG01000044">
    <property type="protein sequence ID" value="GME28108.1"/>
    <property type="molecule type" value="Genomic_DNA"/>
</dbReference>
<reference evidence="1" key="1">
    <citation type="submission" date="2024-09" db="EMBL/GenBank/DDBJ databases">
        <title>Draft Genome Sequences of Neofusicoccum parvum.</title>
        <authorList>
            <person name="Ashida A."/>
            <person name="Camagna M."/>
            <person name="Tanaka A."/>
            <person name="Takemoto D."/>
        </authorList>
    </citation>
    <scope>NUCLEOTIDE SEQUENCE</scope>
    <source>
        <strain evidence="1">PPO83</strain>
    </source>
</reference>
<comment type="caution">
    <text evidence="1">The sequence shown here is derived from an EMBL/GenBank/DDBJ whole genome shotgun (WGS) entry which is preliminary data.</text>
</comment>